<name>A0ABT5Y940_9GAMM</name>
<accession>A0ABT5Y940</accession>
<reference evidence="1" key="1">
    <citation type="submission" date="2022-07" db="EMBL/GenBank/DDBJ databases">
        <title>Marinobacter iranensis a new bacterium isolate from a hipersaline lake in Iran.</title>
        <authorList>
            <person name="Mohammad A.M.A."/>
            <person name="Cristina S.-P."/>
            <person name="Antonio V."/>
        </authorList>
    </citation>
    <scope>NUCLEOTIDE SEQUENCE</scope>
    <source>
        <strain evidence="1">71-i</strain>
    </source>
</reference>
<sequence length="63" mass="7550">MNIYAALIIRLKRYQDNHSTRSRLKKRLRSMPAREVDRLAWDIGISRAELLREAHSPFWKTGR</sequence>
<evidence type="ECO:0000313" key="1">
    <source>
        <dbReference type="EMBL" id="MDF0750185.1"/>
    </source>
</evidence>
<organism evidence="1 2">
    <name type="scientific">Marinobacter iranensis</name>
    <dbReference type="NCBI Taxonomy" id="2962607"/>
    <lineage>
        <taxon>Bacteria</taxon>
        <taxon>Pseudomonadati</taxon>
        <taxon>Pseudomonadota</taxon>
        <taxon>Gammaproteobacteria</taxon>
        <taxon>Pseudomonadales</taxon>
        <taxon>Marinobacteraceae</taxon>
        <taxon>Marinobacter</taxon>
    </lineage>
</organism>
<evidence type="ECO:0000313" key="2">
    <source>
        <dbReference type="Proteomes" id="UP001143391"/>
    </source>
</evidence>
<keyword evidence="2" id="KW-1185">Reference proteome</keyword>
<dbReference type="EMBL" id="JANCMW010000004">
    <property type="protein sequence ID" value="MDF0750185.1"/>
    <property type="molecule type" value="Genomic_DNA"/>
</dbReference>
<proteinExistence type="predicted"/>
<evidence type="ECO:0008006" key="3">
    <source>
        <dbReference type="Google" id="ProtNLM"/>
    </source>
</evidence>
<protein>
    <recommendedName>
        <fullName evidence="3">DUF1127 domain-containing protein</fullName>
    </recommendedName>
</protein>
<dbReference type="Proteomes" id="UP001143391">
    <property type="component" value="Unassembled WGS sequence"/>
</dbReference>
<comment type="caution">
    <text evidence="1">The sequence shown here is derived from an EMBL/GenBank/DDBJ whole genome shotgun (WGS) entry which is preliminary data.</text>
</comment>
<gene>
    <name evidence="1" type="ORF">NLU14_08070</name>
</gene>
<dbReference type="RefSeq" id="WP_275705715.1">
    <property type="nucleotide sequence ID" value="NZ_JANCMW010000004.1"/>
</dbReference>